<evidence type="ECO:0000313" key="2">
    <source>
        <dbReference type="Proteomes" id="UP000245880"/>
    </source>
</evidence>
<sequence length="264" mass="29498">MLPYSTTTARAFISLPPSFRAPLEPKPSLFGLEPGPMALEASAHLQEYLLHQTELKHNFGLNRSAEPVIGKMFGVLVVQNSLAEWGYIAAFSGKLGGSNHHAHFVPPIFDGLQPDGFLNEGMLALTCMNKEIALLSKTQSSTSEERIKDLKEARKVHSNSLQNKIFDQYHFLNRQGQSRSLRDIFLQTHYRNPPVGAGECAAPKLFQYAFQHGLTPVSLAEFWWGQSPKSATWKHGNFYLPCKEKCEPILKYMLSGVPEAQLSI</sequence>
<accession>A0A316ANM6</accession>
<dbReference type="Proteomes" id="UP000245880">
    <property type="component" value="Unassembled WGS sequence"/>
</dbReference>
<gene>
    <name evidence="1" type="ORF">CLV98_103100</name>
</gene>
<dbReference type="AlphaFoldDB" id="A0A316ANM6"/>
<comment type="caution">
    <text evidence="1">The sequence shown here is derived from an EMBL/GenBank/DDBJ whole genome shotgun (WGS) entry which is preliminary data.</text>
</comment>
<evidence type="ECO:0000313" key="1">
    <source>
        <dbReference type="EMBL" id="PWJ58734.1"/>
    </source>
</evidence>
<proteinExistence type="predicted"/>
<name>A0A316ANM6_9BACT</name>
<dbReference type="EMBL" id="QGDT01000003">
    <property type="protein sequence ID" value="PWJ58734.1"/>
    <property type="molecule type" value="Genomic_DNA"/>
</dbReference>
<reference evidence="1 2" key="1">
    <citation type="submission" date="2018-03" db="EMBL/GenBank/DDBJ databases">
        <title>Genomic Encyclopedia of Archaeal and Bacterial Type Strains, Phase II (KMG-II): from individual species to whole genera.</title>
        <authorList>
            <person name="Goeker M."/>
        </authorList>
    </citation>
    <scope>NUCLEOTIDE SEQUENCE [LARGE SCALE GENOMIC DNA]</scope>
    <source>
        <strain evidence="1 2">DSM 100346</strain>
    </source>
</reference>
<protein>
    <submittedName>
        <fullName evidence="1">tRNA pseudouridine32 synthase / 23S rRNA pseudouridine746 synthase</fullName>
    </submittedName>
</protein>
<keyword evidence="2" id="KW-1185">Reference proteome</keyword>
<organism evidence="1 2">
    <name type="scientific">Dyadobacter jejuensis</name>
    <dbReference type="NCBI Taxonomy" id="1082580"/>
    <lineage>
        <taxon>Bacteria</taxon>
        <taxon>Pseudomonadati</taxon>
        <taxon>Bacteroidota</taxon>
        <taxon>Cytophagia</taxon>
        <taxon>Cytophagales</taxon>
        <taxon>Spirosomataceae</taxon>
        <taxon>Dyadobacter</taxon>
    </lineage>
</organism>